<organism evidence="4 5">
    <name type="scientific">Sphingomonas rosea</name>
    <dbReference type="NCBI Taxonomy" id="335605"/>
    <lineage>
        <taxon>Bacteria</taxon>
        <taxon>Pseudomonadati</taxon>
        <taxon>Pseudomonadota</taxon>
        <taxon>Alphaproteobacteria</taxon>
        <taxon>Sphingomonadales</taxon>
        <taxon>Sphingomonadaceae</taxon>
        <taxon>Sphingomonas</taxon>
    </lineage>
</organism>
<protein>
    <recommendedName>
        <fullName evidence="3">SPOR domain-containing protein</fullName>
    </recommendedName>
</protein>
<keyword evidence="2" id="KW-1133">Transmembrane helix</keyword>
<dbReference type="Gene3D" id="3.30.70.1070">
    <property type="entry name" value="Sporulation related repeat"/>
    <property type="match status" value="1"/>
</dbReference>
<accession>A0ABP7U2E9</accession>
<dbReference type="InterPro" id="IPR036680">
    <property type="entry name" value="SPOR-like_sf"/>
</dbReference>
<keyword evidence="5" id="KW-1185">Reference proteome</keyword>
<evidence type="ECO:0000256" key="1">
    <source>
        <dbReference type="SAM" id="MobiDB-lite"/>
    </source>
</evidence>
<feature type="region of interest" description="Disordered" evidence="1">
    <location>
        <begin position="77"/>
        <end position="137"/>
    </location>
</feature>
<feature type="transmembrane region" description="Helical" evidence="2">
    <location>
        <begin position="38"/>
        <end position="58"/>
    </location>
</feature>
<dbReference type="Proteomes" id="UP001424459">
    <property type="component" value="Unassembled WGS sequence"/>
</dbReference>
<feature type="domain" description="SPOR" evidence="3">
    <location>
        <begin position="173"/>
        <end position="260"/>
    </location>
</feature>
<evidence type="ECO:0000256" key="2">
    <source>
        <dbReference type="SAM" id="Phobius"/>
    </source>
</evidence>
<reference evidence="5" key="1">
    <citation type="journal article" date="2019" name="Int. J. Syst. Evol. Microbiol.">
        <title>The Global Catalogue of Microorganisms (GCM) 10K type strain sequencing project: providing services to taxonomists for standard genome sequencing and annotation.</title>
        <authorList>
            <consortium name="The Broad Institute Genomics Platform"/>
            <consortium name="The Broad Institute Genome Sequencing Center for Infectious Disease"/>
            <person name="Wu L."/>
            <person name="Ma J."/>
        </authorList>
    </citation>
    <scope>NUCLEOTIDE SEQUENCE [LARGE SCALE GENOMIC DNA]</scope>
    <source>
        <strain evidence="5">JCM 17564</strain>
    </source>
</reference>
<name>A0ABP7U2E9_9SPHN</name>
<dbReference type="InterPro" id="IPR007730">
    <property type="entry name" value="SPOR-like_dom"/>
</dbReference>
<keyword evidence="2" id="KW-0472">Membrane</keyword>
<dbReference type="RefSeq" id="WP_344696287.1">
    <property type="nucleotide sequence ID" value="NZ_BAABBR010000001.1"/>
</dbReference>
<dbReference type="PROSITE" id="PS51724">
    <property type="entry name" value="SPOR"/>
    <property type="match status" value="1"/>
</dbReference>
<dbReference type="EMBL" id="BAABBR010000001">
    <property type="protein sequence ID" value="GAA4034795.1"/>
    <property type="molecule type" value="Genomic_DNA"/>
</dbReference>
<sequence>MRLTSERLPWLEDEPVAARPSAAARATSSKGNAGRGMWPWYLLLALLVVAVGVGAWWLGTAQRDAAAPELPAEGPVSVPVNRAPAPTSPAPALSENTPLTAPVVAPPPAPTPAARRPVREGPAPRATRGSIEVDSGIASEAGEATGRSTFPADDPVIAAPPATGPAPVVIYNPNPNRGRVVQLGAFPTRAQAEETWRRVTRRYPYLATKPKMVNTVDVRSLGGGRRTRMFRLQLGTSSQAQSAVICQQLEKAGQSCVVVY</sequence>
<comment type="caution">
    <text evidence="4">The sequence shown here is derived from an EMBL/GenBank/DDBJ whole genome shotgun (WGS) entry which is preliminary data.</text>
</comment>
<evidence type="ECO:0000313" key="5">
    <source>
        <dbReference type="Proteomes" id="UP001424459"/>
    </source>
</evidence>
<evidence type="ECO:0000313" key="4">
    <source>
        <dbReference type="EMBL" id="GAA4034795.1"/>
    </source>
</evidence>
<proteinExistence type="predicted"/>
<keyword evidence="2" id="KW-0812">Transmembrane</keyword>
<evidence type="ECO:0000259" key="3">
    <source>
        <dbReference type="PROSITE" id="PS51724"/>
    </source>
</evidence>
<dbReference type="Pfam" id="PF05036">
    <property type="entry name" value="SPOR"/>
    <property type="match status" value="1"/>
</dbReference>
<gene>
    <name evidence="4" type="ORF">GCM10022281_13720</name>
</gene>